<keyword evidence="5" id="KW-0808">Transferase</keyword>
<dbReference type="InterPro" id="IPR013103">
    <property type="entry name" value="RVT_2"/>
</dbReference>
<dbReference type="SUPFAM" id="SSF52058">
    <property type="entry name" value="L domain-like"/>
    <property type="match status" value="1"/>
</dbReference>
<dbReference type="SUPFAM" id="SSF56672">
    <property type="entry name" value="DNA/RNA polymerases"/>
    <property type="match status" value="1"/>
</dbReference>
<dbReference type="InterPro" id="IPR051420">
    <property type="entry name" value="Ser_Thr_Kinases_DiverseReg"/>
</dbReference>
<dbReference type="GO" id="GO:0004674">
    <property type="term" value="F:protein serine/threonine kinase activity"/>
    <property type="evidence" value="ECO:0007669"/>
    <property type="project" value="UniProtKB-KW"/>
</dbReference>
<dbReference type="Pfam" id="PF13855">
    <property type="entry name" value="LRR_8"/>
    <property type="match status" value="1"/>
</dbReference>
<dbReference type="Pfam" id="PF00069">
    <property type="entry name" value="Pkinase"/>
    <property type="match status" value="1"/>
</dbReference>
<dbReference type="PROSITE" id="PS00109">
    <property type="entry name" value="PROTEIN_KINASE_TYR"/>
    <property type="match status" value="1"/>
</dbReference>
<keyword evidence="4" id="KW-0433">Leucine-rich repeat</keyword>
<dbReference type="InterPro" id="IPR001611">
    <property type="entry name" value="Leu-rich_rpt"/>
</dbReference>
<evidence type="ECO:0000256" key="13">
    <source>
        <dbReference type="ARBA" id="ARBA00047899"/>
    </source>
</evidence>
<evidence type="ECO:0000256" key="5">
    <source>
        <dbReference type="ARBA" id="ARBA00022679"/>
    </source>
</evidence>
<evidence type="ECO:0000256" key="6">
    <source>
        <dbReference type="ARBA" id="ARBA00022692"/>
    </source>
</evidence>
<keyword evidence="8" id="KW-0547">Nucleotide-binding</keyword>
<name>A0AAD4V2W5_PRUDU</name>
<comment type="subcellular location">
    <subcellularLocation>
        <location evidence="1">Membrane</location>
    </subcellularLocation>
</comment>
<dbReference type="GO" id="GO:0005524">
    <property type="term" value="F:ATP binding"/>
    <property type="evidence" value="ECO:0007669"/>
    <property type="project" value="UniProtKB-KW"/>
</dbReference>
<feature type="compositionally biased region" description="Low complexity" evidence="15">
    <location>
        <begin position="137"/>
        <end position="156"/>
    </location>
</feature>
<sequence length="1062" mass="117720">MPSKVLDHKSPYFRLFPQHPDIQHLRIFGTAVYPCLRSINQNKLQAQTTLCVFLGYLMGYKGILCFNMSTAKLLVSRDVVHDESMFPFKQGVLVLGSSSSSVASTSSAPISVVLPILSHADVPPLSAPSVTPPVPIASVSSSSGPSTSQFSSPSAVHDQEPSPTILPVLTNQQLDVLFPSLSSSSVSDISPINHHSMQTRSESGVTKRKDFTDDECYHTSLLALPQLDEPSSYKVARYSPEWVTAMQEEISALNTQSTWTLVPPPPGVNIVGSKWIYKVKRNSDGSVSGYKAWVVAQGFSQTQGFDYSETFNPVVRHTTVRLILSLAAMHGWQLRQLDVKNAFLHGDLEEEVYMKQSPGFEDSTHPQYVCKLRKSLCGLKQAPREWNAKFTGYLPAIGFKASQSDPSLFVKKEGYEIVILFLYVDDIILTGSSTSLVQTTIEELSSVFEMKDMGQLTYFLGLQISYLSTGSIFVSQQKYAKELLAKHCWRSSVSDFYKARLSIFCNTVCQYMTNPSETHFLLVKRILRYIQGTMEYGVTFSPGDMHLHAYSNADWAGDPSTRRSTTGFVVFIGSNLVSWQSKKQGSVSRSSTEAEYRALANTAADIAWVRQVLADLHEYLPEPPLLFCDNLSALALSSNPVQHSRIKHLDIDFHFIRERVQSRDIMVQYIPTEEKIADVFTKGLHGPVFVKHCINLRLEFGSLLDLEYIDLSTNKLNESIPSIVGDLFRLHYLNLSNKKLVQAIPLELQKLVQLTDLDLSHNSLEGFIPKNFQDMRGLLYVDISYNQLEGPLPNNSALREAPPEALKGNKGLWGKVGALLPPCNEHGSKKHRKRYLERGSLASLLGKDDEAKELGWSKMVNIVKGVAHALSCMHHDCLPPIVHRDISSNNILLDSEYEACVSDFGIAKFLNLDSANCTAVTGTYGYVAPELAYTMEVTEKCDVHSFGVVTLEIIMGRHPGDVFSSISSEASSSSSSSFASPAPEMPISDVLDQRISPSTKQEAEEVVSLVKIAFASLNPSPQCHPMMKKVSQLLSSTQRLHLSKPLHMKTFGELLALDGFTT</sequence>
<dbReference type="GO" id="GO:0016020">
    <property type="term" value="C:membrane"/>
    <property type="evidence" value="ECO:0007669"/>
    <property type="project" value="UniProtKB-SubCell"/>
</dbReference>
<evidence type="ECO:0000313" key="17">
    <source>
        <dbReference type="EMBL" id="KAI5316804.1"/>
    </source>
</evidence>
<evidence type="ECO:0000256" key="4">
    <source>
        <dbReference type="ARBA" id="ARBA00022614"/>
    </source>
</evidence>
<dbReference type="EC" id="2.7.11.1" evidence="2"/>
<keyword evidence="18" id="KW-1185">Reference proteome</keyword>
<dbReference type="InterPro" id="IPR000719">
    <property type="entry name" value="Prot_kinase_dom"/>
</dbReference>
<feature type="region of interest" description="Disordered" evidence="15">
    <location>
        <begin position="137"/>
        <end position="163"/>
    </location>
</feature>
<dbReference type="InterPro" id="IPR043502">
    <property type="entry name" value="DNA/RNA_pol_sf"/>
</dbReference>
<evidence type="ECO:0000256" key="1">
    <source>
        <dbReference type="ARBA" id="ARBA00004370"/>
    </source>
</evidence>
<dbReference type="CDD" id="cd09272">
    <property type="entry name" value="RNase_HI_RT_Ty1"/>
    <property type="match status" value="1"/>
</dbReference>
<evidence type="ECO:0000256" key="15">
    <source>
        <dbReference type="SAM" id="MobiDB-lite"/>
    </source>
</evidence>
<keyword evidence="12" id="KW-0472">Membrane</keyword>
<proteinExistence type="predicted"/>
<evidence type="ECO:0000259" key="16">
    <source>
        <dbReference type="PROSITE" id="PS50011"/>
    </source>
</evidence>
<evidence type="ECO:0000256" key="7">
    <source>
        <dbReference type="ARBA" id="ARBA00022737"/>
    </source>
</evidence>
<keyword evidence="6" id="KW-0812">Transmembrane</keyword>
<evidence type="ECO:0000313" key="18">
    <source>
        <dbReference type="Proteomes" id="UP001054821"/>
    </source>
</evidence>
<evidence type="ECO:0000256" key="3">
    <source>
        <dbReference type="ARBA" id="ARBA00022527"/>
    </source>
</evidence>
<keyword evidence="10" id="KW-0067">ATP-binding</keyword>
<dbReference type="Gene3D" id="3.80.10.10">
    <property type="entry name" value="Ribonuclease Inhibitor"/>
    <property type="match status" value="1"/>
</dbReference>
<dbReference type="InterPro" id="IPR008266">
    <property type="entry name" value="Tyr_kinase_AS"/>
</dbReference>
<dbReference type="PANTHER" id="PTHR48005:SF16">
    <property type="entry name" value="MDIS1-INTERACTING RECEPTOR LIKE KINASE 2-LIKE ISOFORM X1"/>
    <property type="match status" value="1"/>
</dbReference>
<keyword evidence="7" id="KW-0677">Repeat</keyword>
<evidence type="ECO:0000256" key="14">
    <source>
        <dbReference type="ARBA" id="ARBA00048679"/>
    </source>
</evidence>
<keyword evidence="9" id="KW-0418">Kinase</keyword>
<dbReference type="EMBL" id="JAJFAZ020000007">
    <property type="protein sequence ID" value="KAI5316804.1"/>
    <property type="molecule type" value="Genomic_DNA"/>
</dbReference>
<dbReference type="Pfam" id="PF07727">
    <property type="entry name" value="RVT_2"/>
    <property type="match status" value="1"/>
</dbReference>
<dbReference type="Proteomes" id="UP001054821">
    <property type="component" value="Chromosome 7"/>
</dbReference>
<keyword evidence="11" id="KW-1133">Transmembrane helix</keyword>
<dbReference type="FunFam" id="3.80.10.10:FF:000383">
    <property type="entry name" value="Leucine-rich repeat receptor protein kinase EMS1"/>
    <property type="match status" value="1"/>
</dbReference>
<comment type="catalytic activity">
    <reaction evidence="14">
        <text>L-seryl-[protein] + ATP = O-phospho-L-seryl-[protein] + ADP + H(+)</text>
        <dbReference type="Rhea" id="RHEA:17989"/>
        <dbReference type="Rhea" id="RHEA-COMP:9863"/>
        <dbReference type="Rhea" id="RHEA-COMP:11604"/>
        <dbReference type="ChEBI" id="CHEBI:15378"/>
        <dbReference type="ChEBI" id="CHEBI:29999"/>
        <dbReference type="ChEBI" id="CHEBI:30616"/>
        <dbReference type="ChEBI" id="CHEBI:83421"/>
        <dbReference type="ChEBI" id="CHEBI:456216"/>
        <dbReference type="EC" id="2.7.11.1"/>
    </reaction>
</comment>
<dbReference type="SUPFAM" id="SSF56112">
    <property type="entry name" value="Protein kinase-like (PK-like)"/>
    <property type="match status" value="1"/>
</dbReference>
<dbReference type="Gene3D" id="1.10.510.10">
    <property type="entry name" value="Transferase(Phosphotransferase) domain 1"/>
    <property type="match status" value="1"/>
</dbReference>
<protein>
    <recommendedName>
        <fullName evidence="2">non-specific serine/threonine protein kinase</fullName>
        <ecNumber evidence="2">2.7.11.1</ecNumber>
    </recommendedName>
</protein>
<dbReference type="FunFam" id="1.10.510.10:FF:000445">
    <property type="entry name" value="MDIS1-interacting receptor like kinase 2"/>
    <property type="match status" value="1"/>
</dbReference>
<accession>A0AAD4V2W5</accession>
<comment type="caution">
    <text evidence="17">The sequence shown here is derived from an EMBL/GenBank/DDBJ whole genome shotgun (WGS) entry which is preliminary data.</text>
</comment>
<reference evidence="17 18" key="1">
    <citation type="journal article" date="2022" name="G3 (Bethesda)">
        <title>Whole-genome sequence and methylome profiling of the almond [Prunus dulcis (Mill.) D.A. Webb] cultivar 'Nonpareil'.</title>
        <authorList>
            <person name="D'Amico-Willman K.M."/>
            <person name="Ouma W.Z."/>
            <person name="Meulia T."/>
            <person name="Sideli G.M."/>
            <person name="Gradziel T.M."/>
            <person name="Fresnedo-Ramirez J."/>
        </authorList>
    </citation>
    <scope>NUCLEOTIDE SEQUENCE [LARGE SCALE GENOMIC DNA]</scope>
    <source>
        <strain evidence="17">Clone GOH B32 T37-40</strain>
    </source>
</reference>
<evidence type="ECO:0000256" key="11">
    <source>
        <dbReference type="ARBA" id="ARBA00022989"/>
    </source>
</evidence>
<evidence type="ECO:0000256" key="9">
    <source>
        <dbReference type="ARBA" id="ARBA00022777"/>
    </source>
</evidence>
<organism evidence="17 18">
    <name type="scientific">Prunus dulcis</name>
    <name type="common">Almond</name>
    <name type="synonym">Amygdalus dulcis</name>
    <dbReference type="NCBI Taxonomy" id="3755"/>
    <lineage>
        <taxon>Eukaryota</taxon>
        <taxon>Viridiplantae</taxon>
        <taxon>Streptophyta</taxon>
        <taxon>Embryophyta</taxon>
        <taxon>Tracheophyta</taxon>
        <taxon>Spermatophyta</taxon>
        <taxon>Magnoliopsida</taxon>
        <taxon>eudicotyledons</taxon>
        <taxon>Gunneridae</taxon>
        <taxon>Pentapetalae</taxon>
        <taxon>rosids</taxon>
        <taxon>fabids</taxon>
        <taxon>Rosales</taxon>
        <taxon>Rosaceae</taxon>
        <taxon>Amygdaloideae</taxon>
        <taxon>Amygdaleae</taxon>
        <taxon>Prunus</taxon>
    </lineage>
</organism>
<dbReference type="InterPro" id="IPR057670">
    <property type="entry name" value="SH3_retrovirus"/>
</dbReference>
<dbReference type="PROSITE" id="PS50011">
    <property type="entry name" value="PROTEIN_KINASE_DOM"/>
    <property type="match status" value="1"/>
</dbReference>
<dbReference type="Pfam" id="PF25597">
    <property type="entry name" value="SH3_retrovirus"/>
    <property type="match status" value="1"/>
</dbReference>
<dbReference type="InterPro" id="IPR011009">
    <property type="entry name" value="Kinase-like_dom_sf"/>
</dbReference>
<keyword evidence="3" id="KW-0723">Serine/threonine-protein kinase</keyword>
<comment type="catalytic activity">
    <reaction evidence="13">
        <text>L-threonyl-[protein] + ATP = O-phospho-L-threonyl-[protein] + ADP + H(+)</text>
        <dbReference type="Rhea" id="RHEA:46608"/>
        <dbReference type="Rhea" id="RHEA-COMP:11060"/>
        <dbReference type="Rhea" id="RHEA-COMP:11605"/>
        <dbReference type="ChEBI" id="CHEBI:15378"/>
        <dbReference type="ChEBI" id="CHEBI:30013"/>
        <dbReference type="ChEBI" id="CHEBI:30616"/>
        <dbReference type="ChEBI" id="CHEBI:61977"/>
        <dbReference type="ChEBI" id="CHEBI:456216"/>
        <dbReference type="EC" id="2.7.11.1"/>
    </reaction>
</comment>
<gene>
    <name evidence="17" type="ORF">L3X38_036511</name>
</gene>
<dbReference type="InterPro" id="IPR032675">
    <property type="entry name" value="LRR_dom_sf"/>
</dbReference>
<dbReference type="AlphaFoldDB" id="A0AAD4V2W5"/>
<evidence type="ECO:0000256" key="12">
    <source>
        <dbReference type="ARBA" id="ARBA00023136"/>
    </source>
</evidence>
<dbReference type="PANTHER" id="PTHR48005">
    <property type="entry name" value="LEUCINE RICH REPEAT KINASE 2"/>
    <property type="match status" value="1"/>
</dbReference>
<evidence type="ECO:0000256" key="10">
    <source>
        <dbReference type="ARBA" id="ARBA00022840"/>
    </source>
</evidence>
<feature type="domain" description="Protein kinase" evidence="16">
    <location>
        <begin position="674"/>
        <end position="1027"/>
    </location>
</feature>
<evidence type="ECO:0000256" key="8">
    <source>
        <dbReference type="ARBA" id="ARBA00022741"/>
    </source>
</evidence>
<evidence type="ECO:0000256" key="2">
    <source>
        <dbReference type="ARBA" id="ARBA00012513"/>
    </source>
</evidence>